<proteinExistence type="predicted"/>
<gene>
    <name evidence="1" type="primary">orf267</name>
</gene>
<keyword evidence="1" id="KW-0150">Chloroplast</keyword>
<accession>A0A2H4FVU1</accession>
<keyword evidence="1" id="KW-0378">Hydrolase</keyword>
<sequence>MINKKKILQQKIFRHISNRVTVQKKFFPVKTYEKYLNHCKSIHENTDENNTILEKHHILPKSLGGTDESSNIIKLTPRQHILAHLLRYLELGNENDRKAYIFRIASKDYNPKNHGQRMVLLHRARGTSFWDSETQRKLGKRGGLVGGSRNTKAQFDARSKVGQTWGKHVGMTNQSIELKESISKFLLFSHKNGTQVLVSPSETGAEVFEKLHKAVHEIGQENLFSLEYVQKAKKGGPMYGLIRGSKKSIYGWSILSRIDDINEILND</sequence>
<keyword evidence="1" id="KW-0540">Nuclease</keyword>
<dbReference type="EMBL" id="KX131180">
    <property type="protein sequence ID" value="AOY36013.1"/>
    <property type="molecule type" value="Genomic_DNA"/>
</dbReference>
<protein>
    <submittedName>
        <fullName evidence="1">Putative HNH homing endonuclease</fullName>
    </submittedName>
</protein>
<keyword evidence="1" id="KW-0934">Plastid</keyword>
<evidence type="ECO:0000313" key="1">
    <source>
        <dbReference type="EMBL" id="AOY36013.1"/>
    </source>
</evidence>
<dbReference type="AlphaFoldDB" id="A0A2H4FVU1"/>
<reference evidence="1" key="1">
    <citation type="submission" date="2016-04" db="EMBL/GenBank/DDBJ databases">
        <title>The complete chloroplast genome of the green algae Hariotina sp. MMOGRB 0030F (Scenedesmaceae, Chlorophyta).</title>
        <authorList>
            <person name="He L."/>
            <person name="Lou S."/>
            <person name="Lin X."/>
            <person name="Xie S."/>
            <person name="Qian X."/>
        </authorList>
    </citation>
    <scope>NUCLEOTIDE SEQUENCE</scope>
</reference>
<geneLocation type="chloroplast" evidence="1"/>
<keyword evidence="1" id="KW-0255">Endonuclease</keyword>
<dbReference type="GO" id="GO:0004519">
    <property type="term" value="F:endonuclease activity"/>
    <property type="evidence" value="ECO:0007669"/>
    <property type="project" value="UniProtKB-KW"/>
</dbReference>
<organism evidence="1">
    <name type="scientific">Hariotina sp. MMOGRB0030F</name>
    <dbReference type="NCBI Taxonomy" id="1867922"/>
    <lineage>
        <taxon>Eukaryota</taxon>
        <taxon>Viridiplantae</taxon>
        <taxon>Chlorophyta</taxon>
        <taxon>core chlorophytes</taxon>
        <taxon>Chlorophyceae</taxon>
        <taxon>CS clade</taxon>
        <taxon>Sphaeropleales</taxon>
        <taxon>Scenedesmaceae</taxon>
        <taxon>Hariotina</taxon>
    </lineage>
</organism>
<name>A0A2H4FVU1_9CHLO</name>